<organism evidence="1 2">
    <name type="scientific">Pseudomonas rhizosphaerae</name>
    <dbReference type="NCBI Taxonomy" id="216142"/>
    <lineage>
        <taxon>Bacteria</taxon>
        <taxon>Pseudomonadati</taxon>
        <taxon>Pseudomonadota</taxon>
        <taxon>Gammaproteobacteria</taxon>
        <taxon>Pseudomonadales</taxon>
        <taxon>Pseudomonadaceae</taxon>
        <taxon>Pseudomonas</taxon>
    </lineage>
</organism>
<sequence>MSLNQASHGNRFKFLCLFREHKNPAIDRLIMQHRGGGLKRFVPFMVMVESSTFGQYELMLLSYFGQ</sequence>
<dbReference type="HOGENOM" id="CLU_2827977_0_0_6"/>
<dbReference type="KEGG" id="prh:LT40_09310"/>
<gene>
    <name evidence="1" type="ORF">LT40_09310</name>
</gene>
<proteinExistence type="predicted"/>
<evidence type="ECO:0000313" key="2">
    <source>
        <dbReference type="Proteomes" id="UP000029499"/>
    </source>
</evidence>
<reference evidence="1 2" key="1">
    <citation type="journal article" date="2015" name="J. Biotechnol.">
        <title>Complete genome sequence of Pseudomonas rhizosphaerae IH5T (=DSM 16299T), a phosphate-solubilizing rhizobacterium for bacterial biofertilizer.</title>
        <authorList>
            <person name="Kwak Y."/>
            <person name="Jung B.K."/>
            <person name="Shin J.H."/>
        </authorList>
    </citation>
    <scope>NUCLEOTIDE SEQUENCE [LARGE SCALE GENOMIC DNA]</scope>
    <source>
        <strain evidence="1">DSM 16299</strain>
    </source>
</reference>
<keyword evidence="2" id="KW-1185">Reference proteome</keyword>
<name>A0A089YT65_9PSED</name>
<dbReference type="AlphaFoldDB" id="A0A089YT65"/>
<dbReference type="EMBL" id="CP009533">
    <property type="protein sequence ID" value="AIS17582.1"/>
    <property type="molecule type" value="Genomic_DNA"/>
</dbReference>
<protein>
    <submittedName>
        <fullName evidence="1">Uncharacterized protein</fullName>
    </submittedName>
</protein>
<accession>A0A089YT65</accession>
<dbReference type="Proteomes" id="UP000029499">
    <property type="component" value="Chromosome"/>
</dbReference>
<evidence type="ECO:0000313" key="1">
    <source>
        <dbReference type="EMBL" id="AIS17582.1"/>
    </source>
</evidence>